<comment type="caution">
    <text evidence="2">The sequence shown here is derived from an EMBL/GenBank/DDBJ whole genome shotgun (WGS) entry which is preliminary data.</text>
</comment>
<dbReference type="Proteomes" id="UP000748756">
    <property type="component" value="Unassembled WGS sequence"/>
</dbReference>
<dbReference type="AlphaFoldDB" id="A0A9P5RV34"/>
<sequence length="214" mass="23502">MQSASSGFLVSDDSIKVLSLLRTHLEETHQQLPEHFYHLALAASRMLDVMADHKVQDLDRVLEHESLSALFSGLKDSSDPYLIYQACYAYQALQYVPDDETALQTVWRHSSGVVDGLVKVSSVIKLGLGSVLEGLEKLEEVAISAFGIVGTIYEGGICQLLGEIAADSAWTVATRQQAIDLLGHLYRNDEDWGRDESVSTCMLTIIDKLGSISD</sequence>
<accession>A0A9P5RV34</accession>
<evidence type="ECO:0000313" key="2">
    <source>
        <dbReference type="EMBL" id="KAF9146235.1"/>
    </source>
</evidence>
<dbReference type="OrthoDB" id="2422986at2759"/>
<evidence type="ECO:0000313" key="3">
    <source>
        <dbReference type="Proteomes" id="UP000748756"/>
    </source>
</evidence>
<proteinExistence type="predicted"/>
<reference evidence="2" key="1">
    <citation type="journal article" date="2020" name="Fungal Divers.">
        <title>Resolving the Mortierellaceae phylogeny through synthesis of multi-gene phylogenetics and phylogenomics.</title>
        <authorList>
            <person name="Vandepol N."/>
            <person name="Liber J."/>
            <person name="Desiro A."/>
            <person name="Na H."/>
            <person name="Kennedy M."/>
            <person name="Barry K."/>
            <person name="Grigoriev I.V."/>
            <person name="Miller A.N."/>
            <person name="O'Donnell K."/>
            <person name="Stajich J.E."/>
            <person name="Bonito G."/>
        </authorList>
    </citation>
    <scope>NUCLEOTIDE SEQUENCE</scope>
    <source>
        <strain evidence="2">NRRL 6426</strain>
    </source>
</reference>
<dbReference type="InterPro" id="IPR016024">
    <property type="entry name" value="ARM-type_fold"/>
</dbReference>
<dbReference type="Pfam" id="PF23948">
    <property type="entry name" value="ARM_5"/>
    <property type="match status" value="1"/>
</dbReference>
<evidence type="ECO:0000259" key="1">
    <source>
        <dbReference type="Pfam" id="PF23948"/>
    </source>
</evidence>
<dbReference type="InterPro" id="IPR056251">
    <property type="entry name" value="Arm_rpt_dom"/>
</dbReference>
<protein>
    <recommendedName>
        <fullName evidence="1">Arm-like repeat domain-containing protein</fullName>
    </recommendedName>
</protein>
<gene>
    <name evidence="2" type="ORF">BG015_011651</name>
</gene>
<keyword evidence="3" id="KW-1185">Reference proteome</keyword>
<feature type="domain" description="Arm-like repeat" evidence="1">
    <location>
        <begin position="11"/>
        <end position="154"/>
    </location>
</feature>
<organism evidence="2 3">
    <name type="scientific">Linnemannia schmuckeri</name>
    <dbReference type="NCBI Taxonomy" id="64567"/>
    <lineage>
        <taxon>Eukaryota</taxon>
        <taxon>Fungi</taxon>
        <taxon>Fungi incertae sedis</taxon>
        <taxon>Mucoromycota</taxon>
        <taxon>Mortierellomycotina</taxon>
        <taxon>Mortierellomycetes</taxon>
        <taxon>Mortierellales</taxon>
        <taxon>Mortierellaceae</taxon>
        <taxon>Linnemannia</taxon>
    </lineage>
</organism>
<dbReference type="EMBL" id="JAAAUQ010000916">
    <property type="protein sequence ID" value="KAF9146235.1"/>
    <property type="molecule type" value="Genomic_DNA"/>
</dbReference>
<dbReference type="SUPFAM" id="SSF48371">
    <property type="entry name" value="ARM repeat"/>
    <property type="match status" value="1"/>
</dbReference>
<name>A0A9P5RV34_9FUNG</name>